<sequence length="190" mass="21230">MPFRRQRIAFLTIFFLVFMGLATAFGGLMGHGFLHKTGMAGKLPGWIFGVISLAFYERGVIYRLEGLVPQKQLSRLLVINLTGVTAFVLMIFYFRHFMVSQYHAMYSLLLLIGTMEFYIYRKTRNPGSPYVFYAILMAALAGAVHLSGLGLGVWCQANDISHIPMAACIWLLYLAMEKGGFESASTAGTF</sequence>
<dbReference type="Pfam" id="PF22285">
    <property type="entry name" value="DUF6962"/>
    <property type="match status" value="1"/>
</dbReference>
<feature type="transmembrane region" description="Helical" evidence="1">
    <location>
        <begin position="73"/>
        <end position="94"/>
    </location>
</feature>
<keyword evidence="1" id="KW-0812">Transmembrane</keyword>
<proteinExistence type="predicted"/>
<dbReference type="Proteomes" id="UP001501508">
    <property type="component" value="Unassembled WGS sequence"/>
</dbReference>
<accession>A0ABP8LVT2</accession>
<name>A0ABP8LVT2_9BACT</name>
<keyword evidence="1" id="KW-1133">Transmembrane helix</keyword>
<keyword evidence="1" id="KW-0472">Membrane</keyword>
<organism evidence="2 3">
    <name type="scientific">Ravibacter arvi</name>
    <dbReference type="NCBI Taxonomy" id="2051041"/>
    <lineage>
        <taxon>Bacteria</taxon>
        <taxon>Pseudomonadati</taxon>
        <taxon>Bacteroidota</taxon>
        <taxon>Cytophagia</taxon>
        <taxon>Cytophagales</taxon>
        <taxon>Spirosomataceae</taxon>
        <taxon>Ravibacter</taxon>
    </lineage>
</organism>
<evidence type="ECO:0000313" key="2">
    <source>
        <dbReference type="EMBL" id="GAA4436980.1"/>
    </source>
</evidence>
<protein>
    <submittedName>
        <fullName evidence="2">Uncharacterized protein</fullName>
    </submittedName>
</protein>
<feature type="transmembrane region" description="Helical" evidence="1">
    <location>
        <begin position="100"/>
        <end position="119"/>
    </location>
</feature>
<comment type="caution">
    <text evidence="2">The sequence shown here is derived from an EMBL/GenBank/DDBJ whole genome shotgun (WGS) entry which is preliminary data.</text>
</comment>
<feature type="transmembrane region" description="Helical" evidence="1">
    <location>
        <begin position="43"/>
        <end position="61"/>
    </location>
</feature>
<dbReference type="InterPro" id="IPR054235">
    <property type="entry name" value="DUF6962"/>
</dbReference>
<evidence type="ECO:0000313" key="3">
    <source>
        <dbReference type="Proteomes" id="UP001501508"/>
    </source>
</evidence>
<gene>
    <name evidence="2" type="ORF">GCM10023091_15630</name>
</gene>
<dbReference type="EMBL" id="BAABEY010000016">
    <property type="protein sequence ID" value="GAA4436980.1"/>
    <property type="molecule type" value="Genomic_DNA"/>
</dbReference>
<feature type="transmembrane region" description="Helical" evidence="1">
    <location>
        <begin position="131"/>
        <end position="154"/>
    </location>
</feature>
<reference evidence="3" key="1">
    <citation type="journal article" date="2019" name="Int. J. Syst. Evol. Microbiol.">
        <title>The Global Catalogue of Microorganisms (GCM) 10K type strain sequencing project: providing services to taxonomists for standard genome sequencing and annotation.</title>
        <authorList>
            <consortium name="The Broad Institute Genomics Platform"/>
            <consortium name="The Broad Institute Genome Sequencing Center for Infectious Disease"/>
            <person name="Wu L."/>
            <person name="Ma J."/>
        </authorList>
    </citation>
    <scope>NUCLEOTIDE SEQUENCE [LARGE SCALE GENOMIC DNA]</scope>
    <source>
        <strain evidence="3">JCM 31920</strain>
    </source>
</reference>
<keyword evidence="3" id="KW-1185">Reference proteome</keyword>
<evidence type="ECO:0000256" key="1">
    <source>
        <dbReference type="SAM" id="Phobius"/>
    </source>
</evidence>